<dbReference type="Gene3D" id="2.60.40.10">
    <property type="entry name" value="Immunoglobulins"/>
    <property type="match status" value="6"/>
</dbReference>
<protein>
    <submittedName>
        <fullName evidence="3">M28E family peptidase</fullName>
    </submittedName>
</protein>
<keyword evidence="2" id="KW-0732">Signal</keyword>
<reference evidence="3 4" key="1">
    <citation type="submission" date="2018-12" db="EMBL/GenBank/DDBJ databases">
        <title>Complete Genome Sequence of the Corallopyronin A producing Myxobacterium Corallococcus coralloides B035.</title>
        <authorList>
            <person name="Bouhired S.M."/>
            <person name="Rupp O."/>
            <person name="Blom J."/>
            <person name="Schaeberle T.F."/>
            <person name="Kehraus S."/>
            <person name="Schiefer A."/>
            <person name="Pfarr K."/>
            <person name="Goesmann A."/>
            <person name="Hoerauf A."/>
            <person name="Koenig G.M."/>
        </authorList>
    </citation>
    <scope>NUCLEOTIDE SEQUENCE [LARGE SCALE GENOMIC DNA]</scope>
    <source>
        <strain evidence="3 4">B035</strain>
    </source>
</reference>
<organism evidence="3 4">
    <name type="scientific">Corallococcus coralloides</name>
    <name type="common">Myxococcus coralloides</name>
    <dbReference type="NCBI Taxonomy" id="184914"/>
    <lineage>
        <taxon>Bacteria</taxon>
        <taxon>Pseudomonadati</taxon>
        <taxon>Myxococcota</taxon>
        <taxon>Myxococcia</taxon>
        <taxon>Myxococcales</taxon>
        <taxon>Cystobacterineae</taxon>
        <taxon>Myxococcaceae</taxon>
        <taxon>Corallococcus</taxon>
    </lineage>
</organism>
<dbReference type="InterPro" id="IPR013783">
    <property type="entry name" value="Ig-like_fold"/>
</dbReference>
<name>A0A410RRS2_CORCK</name>
<evidence type="ECO:0000256" key="2">
    <source>
        <dbReference type="SAM" id="SignalP"/>
    </source>
</evidence>
<evidence type="ECO:0000313" key="3">
    <source>
        <dbReference type="EMBL" id="QAT84593.1"/>
    </source>
</evidence>
<dbReference type="PROSITE" id="PS51257">
    <property type="entry name" value="PROKAR_LIPOPROTEIN"/>
    <property type="match status" value="1"/>
</dbReference>
<proteinExistence type="predicted"/>
<sequence>MRVSLRLTQTLLLCLAGGSCAPGPSDTTSAPDASASVAQTLASTDARYDAQLAAPACTSHGALCDSNTTLTGRGTVGPESNAPNTLGGSCADGNDGTFPSDASVEALRVSTVDGVSWLAQGRTVKVEADVWGAPSASSALMLFRAVDATAPQWVYLATLPATGGAETLSTTFMLPAGGLQAVRAVLVDAAQAQGAPCTPGAVHDHDDLAFAVSAPDVTQPTVTHLPAAGTTVSGQVTLVAQAVDDQAMGRVDFFIDNTLVGSDSSAPFEASWDSFSVPNGMVYWMVRVYDAVGNARASSVNLYIRNDYAAPTVSLIAPVDGATVGGSRSVVANATDDIRVTHVEFYLDDTVLLGTSVQAQFGIPWNVQTAPPGPHTLTARAYDASGKVTTSAPVHITVDPPPTVAVASPAAGAVLSGSVPLTATVADNAPISRVDFRAELNNTILCNAYSPSYSCSWYTRNLPNGPIRVRAEVLDTAGNLVYSEWRTFTLDNDLTPPTVTLTSPVAGATVRGSLVFSADASDNRGVTSVEFKVDGNTVAVDTTAPYTLTWTSTQLANGSHTVSARAWDAAYNLANSATVNITVDNDAVAPVVSFTSPVEGAVLQGTVTLAASASDDPSGITRVEFYRGATLLGTDSSEPFTHDWATRALVNGAYTLTAKAYDGAGNVGSTSLNVTLNNDFIAPTVSITYPAPNDILLRETSYIVTASASDNVGVARVEFFLDGMPAGTSTTTPYAVSWYIYTTAGLHSVSAKAYDAAGNVTSSASVMVTVQYPPFPNHSPFSYSASNTSDATMGTANQTLAMTAGQTFTVGTCGVAGSAFTGDTYLRLYNPDGTQVAFNDNACGGAGSSFVYTVPAGAGGNYQLRAGCSASTRCTGTVAWTLSAAPGAGPLQYNASFTSSATVNTVNQTLTLTAGQVLTMGTCGVTGSSFSGDTYLRLYGPSGTQVTFNDDACGSVGSNFVYTVPAGGSGTYQLRAGCYSSSSCSGTVAWTLR</sequence>
<evidence type="ECO:0000256" key="1">
    <source>
        <dbReference type="SAM" id="MobiDB-lite"/>
    </source>
</evidence>
<feature type="chain" id="PRO_5019263490" evidence="2">
    <location>
        <begin position="22"/>
        <end position="993"/>
    </location>
</feature>
<accession>A0A410RRS2</accession>
<feature type="signal peptide" evidence="2">
    <location>
        <begin position="1"/>
        <end position="21"/>
    </location>
</feature>
<dbReference type="EMBL" id="CP034669">
    <property type="protein sequence ID" value="QAT84593.1"/>
    <property type="molecule type" value="Genomic_DNA"/>
</dbReference>
<dbReference type="Proteomes" id="UP000288758">
    <property type="component" value="Chromosome"/>
</dbReference>
<evidence type="ECO:0000313" key="4">
    <source>
        <dbReference type="Proteomes" id="UP000288758"/>
    </source>
</evidence>
<gene>
    <name evidence="3" type="primary">yfbL_1</name>
    <name evidence="3" type="ORF">EJ065_3024</name>
</gene>
<feature type="region of interest" description="Disordered" evidence="1">
    <location>
        <begin position="74"/>
        <end position="93"/>
    </location>
</feature>
<dbReference type="Pfam" id="PF17957">
    <property type="entry name" value="Big_7"/>
    <property type="match status" value="6"/>
</dbReference>
<dbReference type="AlphaFoldDB" id="A0A410RRS2"/>